<accession>A0AAD7MV58</accession>
<sequence>MDLRVNPDELRSRGNIWRIITVLQSLLTHPMGLDIGGFHVTPDIASEHLQVIGISQQQIDALLNPIDHQDAPLAYNLLRVLWTLPDAPAMASPNFIHARVALQVFGRLAQHLVTQENLEAGAIRTENLT</sequence>
<dbReference type="EMBL" id="JARJLG010000168">
    <property type="protein sequence ID" value="KAJ7733393.1"/>
    <property type="molecule type" value="Genomic_DNA"/>
</dbReference>
<dbReference type="AlphaFoldDB" id="A0AAD7MV58"/>
<protein>
    <submittedName>
        <fullName evidence="1">Uncharacterized protein</fullName>
    </submittedName>
</protein>
<comment type="caution">
    <text evidence="1">The sequence shown here is derived from an EMBL/GenBank/DDBJ whole genome shotgun (WGS) entry which is preliminary data.</text>
</comment>
<evidence type="ECO:0000313" key="1">
    <source>
        <dbReference type="EMBL" id="KAJ7733393.1"/>
    </source>
</evidence>
<reference evidence="1" key="1">
    <citation type="submission" date="2023-03" db="EMBL/GenBank/DDBJ databases">
        <title>Massive genome expansion in bonnet fungi (Mycena s.s.) driven by repeated elements and novel gene families across ecological guilds.</title>
        <authorList>
            <consortium name="Lawrence Berkeley National Laboratory"/>
            <person name="Harder C.B."/>
            <person name="Miyauchi S."/>
            <person name="Viragh M."/>
            <person name="Kuo A."/>
            <person name="Thoen E."/>
            <person name="Andreopoulos B."/>
            <person name="Lu D."/>
            <person name="Skrede I."/>
            <person name="Drula E."/>
            <person name="Henrissat B."/>
            <person name="Morin E."/>
            <person name="Kohler A."/>
            <person name="Barry K."/>
            <person name="LaButti K."/>
            <person name="Morin E."/>
            <person name="Salamov A."/>
            <person name="Lipzen A."/>
            <person name="Mereny Z."/>
            <person name="Hegedus B."/>
            <person name="Baldrian P."/>
            <person name="Stursova M."/>
            <person name="Weitz H."/>
            <person name="Taylor A."/>
            <person name="Grigoriev I.V."/>
            <person name="Nagy L.G."/>
            <person name="Martin F."/>
            <person name="Kauserud H."/>
        </authorList>
    </citation>
    <scope>NUCLEOTIDE SEQUENCE</scope>
    <source>
        <strain evidence="1">CBHHK188m</strain>
    </source>
</reference>
<name>A0AAD7MV58_9AGAR</name>
<proteinExistence type="predicted"/>
<gene>
    <name evidence="1" type="ORF">DFH07DRAFT_845596</name>
</gene>
<organism evidence="1 2">
    <name type="scientific">Mycena maculata</name>
    <dbReference type="NCBI Taxonomy" id="230809"/>
    <lineage>
        <taxon>Eukaryota</taxon>
        <taxon>Fungi</taxon>
        <taxon>Dikarya</taxon>
        <taxon>Basidiomycota</taxon>
        <taxon>Agaricomycotina</taxon>
        <taxon>Agaricomycetes</taxon>
        <taxon>Agaricomycetidae</taxon>
        <taxon>Agaricales</taxon>
        <taxon>Marasmiineae</taxon>
        <taxon>Mycenaceae</taxon>
        <taxon>Mycena</taxon>
    </lineage>
</organism>
<keyword evidence="2" id="KW-1185">Reference proteome</keyword>
<dbReference type="Proteomes" id="UP001215280">
    <property type="component" value="Unassembled WGS sequence"/>
</dbReference>
<evidence type="ECO:0000313" key="2">
    <source>
        <dbReference type="Proteomes" id="UP001215280"/>
    </source>
</evidence>